<feature type="transmembrane region" description="Helical" evidence="11">
    <location>
        <begin position="407"/>
        <end position="426"/>
    </location>
</feature>
<protein>
    <recommendedName>
        <fullName evidence="11">Transmembrane 9 superfamily member</fullName>
    </recommendedName>
</protein>
<dbReference type="EMBL" id="JABTTQ020001615">
    <property type="protein sequence ID" value="KAK6129771.1"/>
    <property type="molecule type" value="Genomic_DNA"/>
</dbReference>
<reference evidence="12 13" key="1">
    <citation type="journal article" date="2021" name="Comput. Struct. Biotechnol. J.">
        <title>De novo genome assembly of the potent medicinal plant Rehmannia glutinosa using nanopore technology.</title>
        <authorList>
            <person name="Ma L."/>
            <person name="Dong C."/>
            <person name="Song C."/>
            <person name="Wang X."/>
            <person name="Zheng X."/>
            <person name="Niu Y."/>
            <person name="Chen S."/>
            <person name="Feng W."/>
        </authorList>
    </citation>
    <scope>NUCLEOTIDE SEQUENCE [LARGE SCALE GENOMIC DNA]</scope>
    <source>
        <strain evidence="12">DH-2019</strain>
    </source>
</reference>
<comment type="similarity">
    <text evidence="10">Belongs to the major facilitator superfamily. Phosphate:H(+) symporter (TC 2.A.1.9) family.</text>
</comment>
<feature type="transmembrane region" description="Helical" evidence="11">
    <location>
        <begin position="525"/>
        <end position="553"/>
    </location>
</feature>
<sequence>MGRAPVGFRAIRTVFIFTTICVLLFTDNALCFYLPGVAPEDFQKGDPLNVKVNKLTSIKTQLPYSYYTLPFCRPSTIIDSRENLGEVLRGDRIENSPYVFKMREPQMCNVVCRLILDAKSTKEFKEKIEDEYRVNMILDNLPLVVPIPRSEQEGPPIYQLGFHVGLKGQYSGSKEEKYFLHNHLSFTVKFHKDQQTDSARIVGQWGTNTRLTTCDPHDKKTVTSSNSPQEVEDKQEVIFTYDVSFQESEVKWASRWDTYLLMTDDQIHWFSIVNSLMIVLFLSGMVAMIMLRTLYRDISRYNELETQEEAQEETGWKLVHADVFRPPSNSDLLCVYVGTGVQFLGMVLVTMMFAVLGFLSPSNRGGLMTAMLLLWVFMGIFAGYAAARLYKMFKGTEWKRIALRTSFLFPAAAFCVFFILNALIWGQKSSGAVPFGTMFALVFLWFGISVPLVFLGSYVGFKKPAIEDPVKTNKIPRQIPEQTCEDYLWWWRSYLTSGSSALYLFLYATFYFFTKLDITKPVSGALYFGYMLIASYAFFVLTGTIGFYACFWFTRKDRWSVALPLSTAVHLPFQSSPAIGPLPHPMLLLSGSGLGCISLLQTFNFSSISMDVGDGGALEDRVSDLWWCVLGAKDEQPKDKVVCTIYDISVLITCKTADRGLLFAVAHVLDSVGDASLDSRSHVMVSALGLSLVVEIPQTANGSEADGRHGVGVVRQVPLRLLEAAGRVVARCLVRVCHFSSKFKVSSVCCWPVRWEFSRYSVCARAKRKFR</sequence>
<feature type="transmembrane region" description="Helical" evidence="11">
    <location>
        <begin position="365"/>
        <end position="387"/>
    </location>
</feature>
<evidence type="ECO:0000256" key="8">
    <source>
        <dbReference type="ARBA" id="ARBA00023034"/>
    </source>
</evidence>
<dbReference type="PANTHER" id="PTHR10766:SF110">
    <property type="entry name" value="TRANSMEMBRANE 9 SUPERFAMILY MEMBER 8-RELATED"/>
    <property type="match status" value="1"/>
</dbReference>
<evidence type="ECO:0000256" key="11">
    <source>
        <dbReference type="RuleBase" id="RU363079"/>
    </source>
</evidence>
<feature type="transmembrane region" description="Helical" evidence="11">
    <location>
        <begin position="494"/>
        <end position="513"/>
    </location>
</feature>
<organism evidence="12 13">
    <name type="scientific">Rehmannia glutinosa</name>
    <name type="common">Chinese foxglove</name>
    <dbReference type="NCBI Taxonomy" id="99300"/>
    <lineage>
        <taxon>Eukaryota</taxon>
        <taxon>Viridiplantae</taxon>
        <taxon>Streptophyta</taxon>
        <taxon>Embryophyta</taxon>
        <taxon>Tracheophyta</taxon>
        <taxon>Spermatophyta</taxon>
        <taxon>Magnoliopsida</taxon>
        <taxon>eudicotyledons</taxon>
        <taxon>Gunneridae</taxon>
        <taxon>Pentapetalae</taxon>
        <taxon>asterids</taxon>
        <taxon>lamiids</taxon>
        <taxon>Lamiales</taxon>
        <taxon>Orobanchaceae</taxon>
        <taxon>Rehmannieae</taxon>
        <taxon>Rehmannia</taxon>
    </lineage>
</organism>
<comment type="caution">
    <text evidence="11">Lacks conserved residue(s) required for the propagation of feature annotation.</text>
</comment>
<name>A0ABR0V4E7_REHGL</name>
<evidence type="ECO:0000313" key="13">
    <source>
        <dbReference type="Proteomes" id="UP001318860"/>
    </source>
</evidence>
<dbReference type="Proteomes" id="UP001318860">
    <property type="component" value="Unassembled WGS sequence"/>
</dbReference>
<evidence type="ECO:0000313" key="12">
    <source>
        <dbReference type="EMBL" id="KAK6129771.1"/>
    </source>
</evidence>
<evidence type="ECO:0000256" key="6">
    <source>
        <dbReference type="ARBA" id="ARBA00022753"/>
    </source>
</evidence>
<dbReference type="PANTHER" id="PTHR10766">
    <property type="entry name" value="TRANSMEMBRANE 9 SUPERFAMILY PROTEIN"/>
    <property type="match status" value="1"/>
</dbReference>
<evidence type="ECO:0000256" key="1">
    <source>
        <dbReference type="ARBA" id="ARBA00004337"/>
    </source>
</evidence>
<evidence type="ECO:0000256" key="4">
    <source>
        <dbReference type="ARBA" id="ARBA00022692"/>
    </source>
</evidence>
<gene>
    <name evidence="12" type="ORF">DH2020_036478</name>
</gene>
<dbReference type="InterPro" id="IPR036259">
    <property type="entry name" value="MFS_trans_sf"/>
</dbReference>
<feature type="transmembrane region" description="Helical" evidence="11">
    <location>
        <begin position="269"/>
        <end position="291"/>
    </location>
</feature>
<evidence type="ECO:0000256" key="7">
    <source>
        <dbReference type="ARBA" id="ARBA00022989"/>
    </source>
</evidence>
<proteinExistence type="inferred from homology"/>
<keyword evidence="7 11" id="KW-1133">Transmembrane helix</keyword>
<evidence type="ECO:0000256" key="5">
    <source>
        <dbReference type="ARBA" id="ARBA00022729"/>
    </source>
</evidence>
<keyword evidence="4 11" id="KW-0812">Transmembrane</keyword>
<evidence type="ECO:0000256" key="9">
    <source>
        <dbReference type="ARBA" id="ARBA00023136"/>
    </source>
</evidence>
<evidence type="ECO:0000256" key="2">
    <source>
        <dbReference type="ARBA" id="ARBA00004653"/>
    </source>
</evidence>
<dbReference type="InterPro" id="IPR004240">
    <property type="entry name" value="EMP70"/>
</dbReference>
<keyword evidence="5" id="KW-0732">Signal</keyword>
<comment type="caution">
    <text evidence="12">The sequence shown here is derived from an EMBL/GenBank/DDBJ whole genome shotgun (WGS) entry which is preliminary data.</text>
</comment>
<feature type="transmembrane region" description="Helical" evidence="11">
    <location>
        <begin position="333"/>
        <end position="359"/>
    </location>
</feature>
<keyword evidence="13" id="KW-1185">Reference proteome</keyword>
<comment type="subcellular location">
    <subcellularLocation>
        <location evidence="1">Endosome membrane</location>
        <topology evidence="1">Multi-pass membrane protein</topology>
    </subcellularLocation>
    <subcellularLocation>
        <location evidence="2">Golgi apparatus membrane</location>
        <topology evidence="2">Multi-pass membrane protein</topology>
    </subcellularLocation>
</comment>
<keyword evidence="6" id="KW-0967">Endosome</keyword>
<comment type="similarity">
    <text evidence="3 11">Belongs to the nonaspanin (TM9SF) (TC 9.A.2) family.</text>
</comment>
<accession>A0ABR0V4E7</accession>
<keyword evidence="9 11" id="KW-0472">Membrane</keyword>
<evidence type="ECO:0000256" key="10">
    <source>
        <dbReference type="ARBA" id="ARBA00044504"/>
    </source>
</evidence>
<dbReference type="SUPFAM" id="SSF103473">
    <property type="entry name" value="MFS general substrate transporter"/>
    <property type="match status" value="1"/>
</dbReference>
<feature type="transmembrane region" description="Helical" evidence="11">
    <location>
        <begin position="438"/>
        <end position="461"/>
    </location>
</feature>
<keyword evidence="8" id="KW-0333">Golgi apparatus</keyword>
<dbReference type="Pfam" id="PF02990">
    <property type="entry name" value="EMP70"/>
    <property type="match status" value="2"/>
</dbReference>
<evidence type="ECO:0000256" key="3">
    <source>
        <dbReference type="ARBA" id="ARBA00005227"/>
    </source>
</evidence>